<protein>
    <submittedName>
        <fullName evidence="2">Kelch repeat-containing protein</fullName>
    </submittedName>
</protein>
<comment type="caution">
    <text evidence="2">The sequence shown here is derived from an EMBL/GenBank/DDBJ whole genome shotgun (WGS) entry which is preliminary data.</text>
</comment>
<dbReference type="Proteomes" id="UP001269819">
    <property type="component" value="Unassembled WGS sequence"/>
</dbReference>
<feature type="domain" description="BACON" evidence="1">
    <location>
        <begin position="487"/>
        <end position="563"/>
    </location>
</feature>
<reference evidence="2 3" key="1">
    <citation type="submission" date="2023-10" db="EMBL/GenBank/DDBJ databases">
        <title>Characteristics and mechanism of a salt-tolerant marine origin heterotrophic nitrifying- aerobic denitrifying bacteria Marinobacter xestospongiae HN1.</title>
        <authorList>
            <person name="Qi R."/>
        </authorList>
    </citation>
    <scope>NUCLEOTIDE SEQUENCE [LARGE SCALE GENOMIC DNA]</scope>
    <source>
        <strain evidence="2 3">HN1</strain>
    </source>
</reference>
<name>A0ABU3W2C4_9GAMM</name>
<feature type="domain" description="BACON" evidence="1">
    <location>
        <begin position="177"/>
        <end position="261"/>
    </location>
</feature>
<dbReference type="SUPFAM" id="SSF50952">
    <property type="entry name" value="Soluble quinoprotein glucose dehydrogenase"/>
    <property type="match status" value="1"/>
</dbReference>
<dbReference type="Gene3D" id="2.120.10.80">
    <property type="entry name" value="Kelch-type beta propeller"/>
    <property type="match status" value="1"/>
</dbReference>
<evidence type="ECO:0000259" key="1">
    <source>
        <dbReference type="Pfam" id="PF19190"/>
    </source>
</evidence>
<feature type="domain" description="BACON" evidence="1">
    <location>
        <begin position="385"/>
        <end position="473"/>
    </location>
</feature>
<dbReference type="Gene3D" id="2.60.120.200">
    <property type="match status" value="1"/>
</dbReference>
<dbReference type="InterPro" id="IPR006652">
    <property type="entry name" value="Kelch_1"/>
</dbReference>
<evidence type="ECO:0000313" key="3">
    <source>
        <dbReference type="Proteomes" id="UP001269819"/>
    </source>
</evidence>
<dbReference type="InterPro" id="IPR011041">
    <property type="entry name" value="Quinoprot_gluc/sorb_DH_b-prop"/>
</dbReference>
<dbReference type="Pfam" id="PF24681">
    <property type="entry name" value="Kelch_KLHDC2_KLHL20_DRC7"/>
    <property type="match status" value="1"/>
</dbReference>
<organism evidence="2 3">
    <name type="scientific">Marinobacter xestospongiae</name>
    <dbReference type="NCBI Taxonomy" id="994319"/>
    <lineage>
        <taxon>Bacteria</taxon>
        <taxon>Pseudomonadati</taxon>
        <taxon>Pseudomonadota</taxon>
        <taxon>Gammaproteobacteria</taxon>
        <taxon>Pseudomonadales</taxon>
        <taxon>Marinobacteraceae</taxon>
        <taxon>Marinobacter</taxon>
    </lineage>
</organism>
<dbReference type="Gene3D" id="2.120.10.30">
    <property type="entry name" value="TolB, C-terminal domain"/>
    <property type="match status" value="1"/>
</dbReference>
<dbReference type="SUPFAM" id="SSF117281">
    <property type="entry name" value="Kelch motif"/>
    <property type="match status" value="2"/>
</dbReference>
<dbReference type="InterPro" id="IPR011042">
    <property type="entry name" value="6-blade_b-propeller_TolB-like"/>
</dbReference>
<keyword evidence="3" id="KW-1185">Reference proteome</keyword>
<dbReference type="Pfam" id="PF19190">
    <property type="entry name" value="BACON_2"/>
    <property type="match status" value="3"/>
</dbReference>
<dbReference type="InterPro" id="IPR015915">
    <property type="entry name" value="Kelch-typ_b-propeller"/>
</dbReference>
<accession>A0ABU3W2C4</accession>
<dbReference type="PANTHER" id="PTHR45632">
    <property type="entry name" value="LD33804P"/>
    <property type="match status" value="1"/>
</dbReference>
<proteinExistence type="predicted"/>
<evidence type="ECO:0000313" key="2">
    <source>
        <dbReference type="EMBL" id="MDV2080695.1"/>
    </source>
</evidence>
<dbReference type="SMART" id="SM00612">
    <property type="entry name" value="Kelch"/>
    <property type="match status" value="5"/>
</dbReference>
<dbReference type="RefSeq" id="WP_316975070.1">
    <property type="nucleotide sequence ID" value="NZ_JAWIIJ010000017.1"/>
</dbReference>
<dbReference type="Gene3D" id="2.60.40.10">
    <property type="entry name" value="Immunoglobulins"/>
    <property type="match status" value="2"/>
</dbReference>
<dbReference type="Pfam" id="PF01344">
    <property type="entry name" value="Kelch_1"/>
    <property type="match status" value="1"/>
</dbReference>
<dbReference type="InterPro" id="IPR013783">
    <property type="entry name" value="Ig-like_fold"/>
</dbReference>
<sequence>MNYNKHNDLNGRHLRMSTVFRMLWLGMIQPGPGLFARARYGVALALMLLATLPALALAAPTLQVSYLPDRSASFSLNGSEVAGDLYIHASPASGVKRVRFYLDAPPPAGAWKTENLAPYDFNGTAGNGNGNAFDSTQLADGQHAVYAEVTYTDNSLETLSAAFTVNNANPSLTFSNSSASFTTLESDNSTQTTSVTVDATSAFADTVFLSDDASWLTVDPTSGTVPLSVTLTMDPAGLAPGNYTATVTATGSGANSGSMQVQLEVIPDQPSQFELMLSPSPDRSNPMALNGATVVGDIYVFVPDLGNVSQVRFYLDNPQATGTPTQTENLAPYDLAGGSSTQAQPFDTTTLADGSHTLTAEVVTTDNGTHVLSDFFSVANDTPTLSFSQGSLADSRHVDNATVAEHTVQLTSSDGSSPTFTLSSDAPWLSATGDSGTTPATITVIADPAGLAAGTYNGTVTAEATGLNPASLAFTFTITEGNHGILVAPTSLTFTGAPDAAIASQTLDVSHSQSSSEPFTVSTNMPWLSATPTSGTTPELVEVSVDSTGQASGSYSAILTITPASGPSVDVPVTMSLSSSGKCAPVQCSDVRVDLPYQLTFTEGQGYFADKNGWGTGFTWLDKPSNGSGYIPGNLEMKFLEGVLEFTTTEGIQYRTENDLDNALGVGFAAPNQITLITAQMLDVPVGTGNYEQAGLWFGNDEDHYIKLVVMSTPRGLILHYLMELGGVTEATKNIRVDGLTDADITLFMEVNPYQRNVDLGYKIEDGNAIQVGTLSPPDEFFSFDAAGIDPEIGTRSFTGIFATHRKAPQPAVYRFDEFTLQVGGTTLSPNSVVDFIRRNYNVSFPTSMVWGPDDRLYVTELFGTIHALTFDTNMNVVDDEVIDTLVNSVGNRLTLGITVSPFSTASNVELWVAHSSPSVNNGEANSGMVTTLGGAGFADVNHVITGLPRAIANHSINSIHFGPDDNQLYIAMGGNTGAGAPNNSNSEFGDRAEQPLSAAILVANVFSPSFDGSCANTSDIYGPPPCDVVTYATGLRNSYDFVFHTNGNMYATDNGLGVTGTYPPTPQPQCLGFGDTASYLDGGHNPGTQPDLLLLIEQDYYYGHPNPYRDECVFKDGSYQQAAPLPNYVPPLFNLGDHKSSNAIVEFQGGTGCVGEYLNGQLLITNYSVGDDVFRVELGQAGTVAVDGSPLITGFNDPLPMTVGPGGTLFVGEFGGNKLTTLVPVSLGCWSTVANTPVPLLDASGAAIGDRVYAVGGKNNTGHLNSLWIYDTGTDSWSQGADLPGVGVENPAVVAHNSQLYVFGGSTGPFSGAVTNAAVYNPGSNSWTSLPPMAVGRSGPTAQVLNGQIYVVGGMDDNGASLASVEVYDPGSQSWSSVAPMQTRRDNPGSAAVDGKLYVFGGRTRDAGGATADPTLTSVEIFNPGTGNWSAGAPMPTGRRAMSVGTLDNKVQVIGGEQDPNAASGVFEEAEEYDPATNSWRSLTKSPAPKHGAATATLGDRLYIVGGGISSGTSFSQTVEVMQY</sequence>
<dbReference type="EMBL" id="JAWIIJ010000017">
    <property type="protein sequence ID" value="MDV2080695.1"/>
    <property type="molecule type" value="Genomic_DNA"/>
</dbReference>
<dbReference type="InterPro" id="IPR024361">
    <property type="entry name" value="BACON"/>
</dbReference>
<gene>
    <name evidence="2" type="ORF">RYS15_18570</name>
</gene>